<proteinExistence type="predicted"/>
<reference evidence="1 2" key="2">
    <citation type="journal article" date="2016" name="Int. J. Syst. Evol. Microbiol.">
        <title>Flavisolibacter tropicus sp. nov., isolated from tropical soil.</title>
        <authorList>
            <person name="Lee J.J."/>
            <person name="Kang M.S."/>
            <person name="Kim G.S."/>
            <person name="Lee C.S."/>
            <person name="Lim S."/>
            <person name="Lee J."/>
            <person name="Roh S.H."/>
            <person name="Kang H."/>
            <person name="Ha J.M."/>
            <person name="Bae S."/>
            <person name="Jung H.Y."/>
            <person name="Kim M.K."/>
        </authorList>
    </citation>
    <scope>NUCLEOTIDE SEQUENCE [LARGE SCALE GENOMIC DNA]</scope>
    <source>
        <strain evidence="1 2">LCS9</strain>
    </source>
</reference>
<dbReference type="STRING" id="1492898.SY85_13075"/>
<dbReference type="Proteomes" id="UP000077177">
    <property type="component" value="Chromosome"/>
</dbReference>
<dbReference type="OrthoDB" id="9765926at2"/>
<dbReference type="KEGG" id="fla:SY85_13075"/>
<dbReference type="Pfam" id="PF13585">
    <property type="entry name" value="CHU_C"/>
    <property type="match status" value="1"/>
</dbReference>
<keyword evidence="2" id="KW-1185">Reference proteome</keyword>
<evidence type="ECO:0000313" key="1">
    <source>
        <dbReference type="EMBL" id="ANE51305.1"/>
    </source>
</evidence>
<dbReference type="EMBL" id="CP011390">
    <property type="protein sequence ID" value="ANE51305.1"/>
    <property type="molecule type" value="Genomic_DNA"/>
</dbReference>
<reference evidence="2" key="1">
    <citation type="submission" date="2015-01" db="EMBL/GenBank/DDBJ databases">
        <title>Flavisolibacter sp./LCS9/ whole genome sequencing.</title>
        <authorList>
            <person name="Kim M.K."/>
            <person name="Srinivasan S."/>
            <person name="Lee J.-J."/>
        </authorList>
    </citation>
    <scope>NUCLEOTIDE SEQUENCE [LARGE SCALE GENOMIC DNA]</scope>
    <source>
        <strain evidence="2">LCS9</strain>
    </source>
</reference>
<dbReference type="RefSeq" id="WP_066405187.1">
    <property type="nucleotide sequence ID" value="NZ_CP011390.1"/>
</dbReference>
<accession>A0A172TW51</accession>
<dbReference type="AlphaFoldDB" id="A0A172TW51"/>
<dbReference type="NCBIfam" id="TIGR04131">
    <property type="entry name" value="Bac_Flav_CTERM"/>
    <property type="match status" value="1"/>
</dbReference>
<protein>
    <recommendedName>
        <fullName evidence="3">Gliding motility-associated C-terminal domain-containing protein</fullName>
    </recommendedName>
</protein>
<dbReference type="SUPFAM" id="SSF50998">
    <property type="entry name" value="Quinoprotein alcohol dehydrogenase-like"/>
    <property type="match status" value="1"/>
</dbReference>
<dbReference type="InterPro" id="IPR026341">
    <property type="entry name" value="T9SS_type_B"/>
</dbReference>
<dbReference type="PATRIC" id="fig|1492898.3.peg.2821"/>
<dbReference type="InterPro" id="IPR011047">
    <property type="entry name" value="Quinoprotein_ADH-like_sf"/>
</dbReference>
<evidence type="ECO:0000313" key="2">
    <source>
        <dbReference type="Proteomes" id="UP000077177"/>
    </source>
</evidence>
<organism evidence="1 2">
    <name type="scientific">Flavisolibacter tropicus</name>
    <dbReference type="NCBI Taxonomy" id="1492898"/>
    <lineage>
        <taxon>Bacteria</taxon>
        <taxon>Pseudomonadati</taxon>
        <taxon>Bacteroidota</taxon>
        <taxon>Chitinophagia</taxon>
        <taxon>Chitinophagales</taxon>
        <taxon>Chitinophagaceae</taxon>
        <taxon>Flavisolibacter</taxon>
    </lineage>
</organism>
<evidence type="ECO:0008006" key="3">
    <source>
        <dbReference type="Google" id="ProtNLM"/>
    </source>
</evidence>
<name>A0A172TW51_9BACT</name>
<gene>
    <name evidence="1" type="ORF">SY85_13075</name>
</gene>
<sequence>MKVRSAVFICFRFLYTLAFLFSGLIAFSQSTPNCGVKASFGPFYGDTVLPQNSILSLTNTSTNATSSHWLINGFYALSGVDWSYVVGTGIQNISLVATNGACSDTSETLYILSPGTAHSVDTVMIANYGFVDTHESGTTIDDSPDGGFIMGGYGIQYNQEHRGLVVKITEQGCIEWTRQIKNWSNDVDYVYAAPDTTYYVSMQGNLIRLNRKGDVLWNKGWSPEKNPYKVSVRKMVSDSKGYLYAQADGPENGCTIFKMDKEGTILWKRYLRYGYSPTNYMRTNGMVIINDILYISGHAYTTFPNFFSFLCQVNTQTGQTQWQYGYRNAGDLLFLSASTYDNMVMVSSNHSGKAGINFIDAQGNFKKGIKVELQSGYGSGMVRAEADKNGKIVMYQFWKEPLPLQPYYSNYSFLMKFDTSLTKYWGMQYSNWYRGFLNDMALNKNGAVGAVGEDFGKVADAIVSSRDFKFMKIDSMLPKFECDYRMDAFSLSNYSAQRFDFNWATDSIWNLLPVAPTNIAIDEMYFSNRYTCPDFIDSCSHLKISGPKSGCSFNEVYTYTFHKNKKCALIPSWQLPAGVQLVNQTDSTVSLRFPDFGTYKIAALIKGCTPVKDSLTLTIKSKTAPLNLGRDTSLCPNSTIRLSASNKFLSYRWQNNSADSFFVATDPGLYWVEVIDSCGNTLRDSILISAYSLSINAGPDRIKCNSDTLHLRAPDGFISYSWSNNYNISSLASQQVVVNPTTDTAYYLKAEKLPGCFAYDTLHIKVYYSPAINLGNDVQFCIGDSVSFNAGTGFTNYNWSNGATTQQVTFKQAGTVTIKAVTQEGCTSADTVTIRPLWPLPVIRMDHNPELCIESSRTLDPGAFRTYLWQDGSTGRTFEVNGLGRYFVLVSDDHHCRASDTVAITTLLPVPSRFLPNDTLICSYGTLTLKPLKSYSSYQWSTGSLSSSLSIDKPGLYWLQVQDNKNCTGRDSTLVNPKECMKGTYIPSAFTPNNDGNNDVFKAKVFGPLKRFELTVYNRWGTVVFHTKDPEKGWDGLVKGQRPDSGIFIWQCRYQLENEPEKMEKGTVTLIR</sequence>